<keyword evidence="2" id="KW-1185">Reference proteome</keyword>
<accession>A0A915CVQ4</accession>
<protein>
    <submittedName>
        <fullName evidence="3">Uncharacterized protein</fullName>
    </submittedName>
</protein>
<proteinExistence type="predicted"/>
<dbReference type="AlphaFoldDB" id="A0A915CVQ4"/>
<evidence type="ECO:0000313" key="3">
    <source>
        <dbReference type="WBParaSite" id="jg12869"/>
    </source>
</evidence>
<feature type="transmembrane region" description="Helical" evidence="1">
    <location>
        <begin position="43"/>
        <end position="64"/>
    </location>
</feature>
<dbReference type="Proteomes" id="UP000887574">
    <property type="component" value="Unplaced"/>
</dbReference>
<keyword evidence="1" id="KW-1133">Transmembrane helix</keyword>
<sequence>MAKQRVGYVMGATRAELATRISHLFTETVVCDHPRHPLEIWTFLLVFNKFAVLIGIMFVGIIALCGAAPATVPEVLDAVPVAVSDDNTKSDSKDDSSIKLDLSDFTDAELARLASVRSQPDEEEDILNPGDQASSPISLFVVEENPRITNNEELMSSALTPEEVG</sequence>
<reference evidence="3" key="1">
    <citation type="submission" date="2022-11" db="UniProtKB">
        <authorList>
            <consortium name="WormBaseParasite"/>
        </authorList>
    </citation>
    <scope>IDENTIFICATION</scope>
</reference>
<evidence type="ECO:0000313" key="2">
    <source>
        <dbReference type="Proteomes" id="UP000887574"/>
    </source>
</evidence>
<evidence type="ECO:0000256" key="1">
    <source>
        <dbReference type="SAM" id="Phobius"/>
    </source>
</evidence>
<keyword evidence="1" id="KW-0812">Transmembrane</keyword>
<dbReference type="WBParaSite" id="jg12869">
    <property type="protein sequence ID" value="jg12869"/>
    <property type="gene ID" value="jg12869"/>
</dbReference>
<organism evidence="2 3">
    <name type="scientific">Ditylenchus dipsaci</name>
    <dbReference type="NCBI Taxonomy" id="166011"/>
    <lineage>
        <taxon>Eukaryota</taxon>
        <taxon>Metazoa</taxon>
        <taxon>Ecdysozoa</taxon>
        <taxon>Nematoda</taxon>
        <taxon>Chromadorea</taxon>
        <taxon>Rhabditida</taxon>
        <taxon>Tylenchina</taxon>
        <taxon>Tylenchomorpha</taxon>
        <taxon>Sphaerularioidea</taxon>
        <taxon>Anguinidae</taxon>
        <taxon>Anguininae</taxon>
        <taxon>Ditylenchus</taxon>
    </lineage>
</organism>
<name>A0A915CVQ4_9BILA</name>
<keyword evidence="1" id="KW-0472">Membrane</keyword>